<comment type="pathway">
    <text evidence="5">Cofactor biosynthesis; ubiquinone biosynthesis.</text>
</comment>
<comment type="function">
    <text evidence="5">O-methyltransferase that catalyzes the 2 O-methylation steps in the ubiquinone biosynthetic pathway.</text>
</comment>
<organism evidence="6 7">
    <name type="scientific">Agaribacter flavus</name>
    <dbReference type="NCBI Taxonomy" id="1902781"/>
    <lineage>
        <taxon>Bacteria</taxon>
        <taxon>Pseudomonadati</taxon>
        <taxon>Pseudomonadota</taxon>
        <taxon>Gammaproteobacteria</taxon>
        <taxon>Alteromonadales</taxon>
        <taxon>Alteromonadaceae</taxon>
        <taxon>Agaribacter</taxon>
    </lineage>
</organism>
<dbReference type="NCBIfam" id="TIGR01983">
    <property type="entry name" value="UbiG"/>
    <property type="match status" value="1"/>
</dbReference>
<dbReference type="PANTHER" id="PTHR43464:SF19">
    <property type="entry name" value="UBIQUINONE BIOSYNTHESIS O-METHYLTRANSFERASE, MITOCHONDRIAL"/>
    <property type="match status" value="1"/>
</dbReference>
<feature type="binding site" evidence="5">
    <location>
        <position position="87"/>
    </location>
    <ligand>
        <name>S-adenosyl-L-methionine</name>
        <dbReference type="ChEBI" id="CHEBI:59789"/>
    </ligand>
</feature>
<dbReference type="Gene3D" id="3.40.50.150">
    <property type="entry name" value="Vaccinia Virus protein VP39"/>
    <property type="match status" value="1"/>
</dbReference>
<dbReference type="RefSeq" id="WP_376919903.1">
    <property type="nucleotide sequence ID" value="NZ_JBHRSW010000014.1"/>
</dbReference>
<dbReference type="Pfam" id="PF13489">
    <property type="entry name" value="Methyltransf_23"/>
    <property type="match status" value="1"/>
</dbReference>
<keyword evidence="2 5" id="KW-0808">Transferase</keyword>
<keyword evidence="3 5" id="KW-0831">Ubiquinone biosynthesis</keyword>
<dbReference type="GO" id="GO:0102208">
    <property type="term" value="F:2-polyprenyl-6-hydroxyphenol methylase activity"/>
    <property type="evidence" value="ECO:0007669"/>
    <property type="project" value="UniProtKB-EC"/>
</dbReference>
<sequence length="252" mass="27531">MNDLSNFNQSEANVDAEELSKFAELASQWWDPNGEFKSLHDINPLRVDFIEEQADGLFGKSLIDIGCGGGILSEALAQKGAKVVGIDMVEASLDVARLHRLESGVDVEYALSTAENYADNNAGQFDVVCCLEMLEHVPSPASIVDAAAKLAKPGGLLVFSTLNRNPKSWLLAIAAAEYLFGMVPKGTHDHKKFIKPNELVSMIENANLVVSDMTGLHFNPITQQYFLSNNNVDVNYFVVCRKPMLNCAVNNP</sequence>
<keyword evidence="7" id="KW-1185">Reference proteome</keyword>
<dbReference type="EC" id="2.1.1.222" evidence="5"/>
<name>A0ABV7FNS9_9ALTE</name>
<dbReference type="InterPro" id="IPR029063">
    <property type="entry name" value="SAM-dependent_MTases_sf"/>
</dbReference>
<dbReference type="CDD" id="cd02440">
    <property type="entry name" value="AdoMet_MTases"/>
    <property type="match status" value="1"/>
</dbReference>
<feature type="binding site" evidence="5">
    <location>
        <position position="66"/>
    </location>
    <ligand>
        <name>S-adenosyl-L-methionine</name>
        <dbReference type="ChEBI" id="CHEBI:59789"/>
    </ligand>
</feature>
<accession>A0ABV7FNS9</accession>
<dbReference type="EC" id="2.1.1.64" evidence="5"/>
<proteinExistence type="inferred from homology"/>
<comment type="catalytic activity">
    <reaction evidence="5">
        <text>a 3-demethylubiquinol + S-adenosyl-L-methionine = a ubiquinol + S-adenosyl-L-homocysteine + H(+)</text>
        <dbReference type="Rhea" id="RHEA:44380"/>
        <dbReference type="Rhea" id="RHEA-COMP:9566"/>
        <dbReference type="Rhea" id="RHEA-COMP:10914"/>
        <dbReference type="ChEBI" id="CHEBI:15378"/>
        <dbReference type="ChEBI" id="CHEBI:17976"/>
        <dbReference type="ChEBI" id="CHEBI:57856"/>
        <dbReference type="ChEBI" id="CHEBI:59789"/>
        <dbReference type="ChEBI" id="CHEBI:84422"/>
        <dbReference type="EC" id="2.1.1.64"/>
    </reaction>
</comment>
<keyword evidence="4 5" id="KW-0949">S-adenosyl-L-methionine</keyword>
<dbReference type="PANTHER" id="PTHR43464">
    <property type="entry name" value="METHYLTRANSFERASE"/>
    <property type="match status" value="1"/>
</dbReference>
<dbReference type="InterPro" id="IPR010233">
    <property type="entry name" value="UbiG_MeTrfase"/>
</dbReference>
<evidence type="ECO:0000313" key="6">
    <source>
        <dbReference type="EMBL" id="MFC3121770.1"/>
    </source>
</evidence>
<protein>
    <recommendedName>
        <fullName evidence="5">Ubiquinone biosynthesis O-methyltransferase</fullName>
    </recommendedName>
    <alternativeName>
        <fullName evidence="5">2-polyprenyl-6-hydroxyphenol methylase</fullName>
        <ecNumber evidence="5">2.1.1.222</ecNumber>
    </alternativeName>
    <alternativeName>
        <fullName evidence="5">3-demethylubiquinone 3-O-methyltransferase</fullName>
        <ecNumber evidence="5">2.1.1.64</ecNumber>
    </alternativeName>
</protein>
<evidence type="ECO:0000256" key="5">
    <source>
        <dbReference type="HAMAP-Rule" id="MF_00472"/>
    </source>
</evidence>
<keyword evidence="1 5" id="KW-0489">Methyltransferase</keyword>
<reference evidence="7" key="1">
    <citation type="journal article" date="2019" name="Int. J. Syst. Evol. Microbiol.">
        <title>The Global Catalogue of Microorganisms (GCM) 10K type strain sequencing project: providing services to taxonomists for standard genome sequencing and annotation.</title>
        <authorList>
            <consortium name="The Broad Institute Genomics Platform"/>
            <consortium name="The Broad Institute Genome Sequencing Center for Infectious Disease"/>
            <person name="Wu L."/>
            <person name="Ma J."/>
        </authorList>
    </citation>
    <scope>NUCLEOTIDE SEQUENCE [LARGE SCALE GENOMIC DNA]</scope>
    <source>
        <strain evidence="7">KCTC 52473</strain>
    </source>
</reference>
<dbReference type="HAMAP" id="MF_00472">
    <property type="entry name" value="UbiG"/>
    <property type="match status" value="1"/>
</dbReference>
<evidence type="ECO:0000256" key="1">
    <source>
        <dbReference type="ARBA" id="ARBA00022603"/>
    </source>
</evidence>
<gene>
    <name evidence="5 6" type="primary">ubiG</name>
    <name evidence="6" type="ORF">ACFOHL_09075</name>
</gene>
<comment type="similarity">
    <text evidence="5">Belongs to the methyltransferase superfamily. UbiG/COQ3 family.</text>
</comment>
<feature type="binding site" evidence="5">
    <location>
        <position position="46"/>
    </location>
    <ligand>
        <name>S-adenosyl-L-methionine</name>
        <dbReference type="ChEBI" id="CHEBI:59789"/>
    </ligand>
</feature>
<dbReference type="EMBL" id="JBHRSW010000014">
    <property type="protein sequence ID" value="MFC3121770.1"/>
    <property type="molecule type" value="Genomic_DNA"/>
</dbReference>
<dbReference type="GO" id="GO:0061542">
    <property type="term" value="F:3-demethylubiquinol 3-O-methyltransferase activity"/>
    <property type="evidence" value="ECO:0007669"/>
    <property type="project" value="UniProtKB-EC"/>
</dbReference>
<evidence type="ECO:0000256" key="3">
    <source>
        <dbReference type="ARBA" id="ARBA00022688"/>
    </source>
</evidence>
<comment type="caution">
    <text evidence="6">The sequence shown here is derived from an EMBL/GenBank/DDBJ whole genome shotgun (WGS) entry which is preliminary data.</text>
</comment>
<dbReference type="GO" id="GO:0032259">
    <property type="term" value="P:methylation"/>
    <property type="evidence" value="ECO:0007669"/>
    <property type="project" value="UniProtKB-KW"/>
</dbReference>
<dbReference type="Proteomes" id="UP001595478">
    <property type="component" value="Unassembled WGS sequence"/>
</dbReference>
<evidence type="ECO:0000256" key="4">
    <source>
        <dbReference type="ARBA" id="ARBA00022691"/>
    </source>
</evidence>
<evidence type="ECO:0000313" key="7">
    <source>
        <dbReference type="Proteomes" id="UP001595478"/>
    </source>
</evidence>
<dbReference type="SUPFAM" id="SSF53335">
    <property type="entry name" value="S-adenosyl-L-methionine-dependent methyltransferases"/>
    <property type="match status" value="1"/>
</dbReference>
<comment type="catalytic activity">
    <reaction evidence="5">
        <text>a 3-(all-trans-polyprenyl)benzene-1,2-diol + S-adenosyl-L-methionine = a 2-methoxy-6-(all-trans-polyprenyl)phenol + S-adenosyl-L-homocysteine + H(+)</text>
        <dbReference type="Rhea" id="RHEA:31411"/>
        <dbReference type="Rhea" id="RHEA-COMP:9550"/>
        <dbReference type="Rhea" id="RHEA-COMP:9551"/>
        <dbReference type="ChEBI" id="CHEBI:15378"/>
        <dbReference type="ChEBI" id="CHEBI:57856"/>
        <dbReference type="ChEBI" id="CHEBI:59789"/>
        <dbReference type="ChEBI" id="CHEBI:62729"/>
        <dbReference type="ChEBI" id="CHEBI:62731"/>
        <dbReference type="EC" id="2.1.1.222"/>
    </reaction>
</comment>
<feature type="binding site" evidence="5">
    <location>
        <position position="131"/>
    </location>
    <ligand>
        <name>S-adenosyl-L-methionine</name>
        <dbReference type="ChEBI" id="CHEBI:59789"/>
    </ligand>
</feature>
<evidence type="ECO:0000256" key="2">
    <source>
        <dbReference type="ARBA" id="ARBA00022679"/>
    </source>
</evidence>